<dbReference type="EMBL" id="UINC01001695">
    <property type="protein sequence ID" value="SUZ86717.1"/>
    <property type="molecule type" value="Genomic_DNA"/>
</dbReference>
<feature type="region of interest" description="Disordered" evidence="1">
    <location>
        <begin position="463"/>
        <end position="489"/>
    </location>
</feature>
<feature type="compositionally biased region" description="Acidic residues" evidence="1">
    <location>
        <begin position="477"/>
        <end position="489"/>
    </location>
</feature>
<dbReference type="Gene3D" id="3.40.50.300">
    <property type="entry name" value="P-loop containing nucleotide triphosphate hydrolases"/>
    <property type="match status" value="1"/>
</dbReference>
<protein>
    <recommendedName>
        <fullName evidence="3">Sigma-54 factor interaction domain-containing protein</fullName>
    </recommendedName>
</protein>
<dbReference type="InterPro" id="IPR027417">
    <property type="entry name" value="P-loop_NTPase"/>
</dbReference>
<evidence type="ECO:0008006" key="3">
    <source>
        <dbReference type="Google" id="ProtNLM"/>
    </source>
</evidence>
<dbReference type="SUPFAM" id="SSF52540">
    <property type="entry name" value="P-loop containing nucleoside triphosphate hydrolases"/>
    <property type="match status" value="1"/>
</dbReference>
<dbReference type="PANTHER" id="PTHR30267:SF2">
    <property type="entry name" value="PROTEIN PRKA"/>
    <property type="match status" value="1"/>
</dbReference>
<dbReference type="AlphaFoldDB" id="A0A381RA41"/>
<dbReference type="GO" id="GO:0004672">
    <property type="term" value="F:protein kinase activity"/>
    <property type="evidence" value="ECO:0007669"/>
    <property type="project" value="TreeGrafter"/>
</dbReference>
<sequence length="489" mass="53954">MSEQRPSTLGELKSQGYKTRSVKQEMRENLLKKLDKNETLFPEIRGYADTVIPRIVNAILARHDFILLGLRGQAKSRILRQLVALLDEEVPVLAGSEINDDPLAPISKYGRQLIEEDGDTSPVAWVQRGSRYVEKLATPDVTIADMLGDVDPIKAARGGHILADEMTIHYGLLPRANRGIFAINELPDLAGKIQVGLFNLLEEGDVQVKGYPIRMPLDVLMVFTANPEDYTARGKIITPLKDRIGAEILTHYPDEIETGIDITRQEAWVARDGMCVEIPDFVEETVERIAFLARDDRRIDQRSGVSQRMPITIMETIVSNAERRALRHGEDITVPRIADLYAALPAITGKMELEYEGELHGADKIARELIQQSSSLTFDIRAGGADVEEIIEYFETGGALQVGEDASASACVQGYETVPGLIELIQNVGLAKVSAGNGVRSAACELVLEALVSQKRIARSSAGYTRTPYQSPKTEEDYQGFDEPGDVTI</sequence>
<evidence type="ECO:0000256" key="1">
    <source>
        <dbReference type="SAM" id="MobiDB-lite"/>
    </source>
</evidence>
<gene>
    <name evidence="2" type="ORF">METZ01_LOCUS39571</name>
</gene>
<dbReference type="PANTHER" id="PTHR30267">
    <property type="entry name" value="PROTEIN KINASE PRKA"/>
    <property type="match status" value="1"/>
</dbReference>
<organism evidence="2">
    <name type="scientific">marine metagenome</name>
    <dbReference type="NCBI Taxonomy" id="408172"/>
    <lineage>
        <taxon>unclassified sequences</taxon>
        <taxon>metagenomes</taxon>
        <taxon>ecological metagenomes</taxon>
    </lineage>
</organism>
<name>A0A381RA41_9ZZZZ</name>
<evidence type="ECO:0000313" key="2">
    <source>
        <dbReference type="EMBL" id="SUZ86717.1"/>
    </source>
</evidence>
<accession>A0A381RA41</accession>
<feature type="compositionally biased region" description="Polar residues" evidence="1">
    <location>
        <begin position="463"/>
        <end position="472"/>
    </location>
</feature>
<proteinExistence type="predicted"/>
<reference evidence="2" key="1">
    <citation type="submission" date="2018-05" db="EMBL/GenBank/DDBJ databases">
        <authorList>
            <person name="Lanie J.A."/>
            <person name="Ng W.-L."/>
            <person name="Kazmierczak K.M."/>
            <person name="Andrzejewski T.M."/>
            <person name="Davidsen T.M."/>
            <person name="Wayne K.J."/>
            <person name="Tettelin H."/>
            <person name="Glass J.I."/>
            <person name="Rusch D."/>
            <person name="Podicherti R."/>
            <person name="Tsui H.-C.T."/>
            <person name="Winkler M.E."/>
        </authorList>
    </citation>
    <scope>NUCLEOTIDE SEQUENCE</scope>
</reference>